<dbReference type="SUPFAM" id="SSF52540">
    <property type="entry name" value="P-loop containing nucleoside triphosphate hydrolases"/>
    <property type="match status" value="2"/>
</dbReference>
<dbReference type="OrthoDB" id="9771863at2"/>
<proteinExistence type="predicted"/>
<dbReference type="InterPro" id="IPR003593">
    <property type="entry name" value="AAA+_ATPase"/>
</dbReference>
<keyword evidence="1" id="KW-0547">Nucleotide-binding</keyword>
<keyword evidence="5" id="KW-1185">Reference proteome</keyword>
<dbReference type="STRING" id="1533.SAMN05443638_10710"/>
<organism evidence="4 5">
    <name type="scientific">Clostridium fallax</name>
    <dbReference type="NCBI Taxonomy" id="1533"/>
    <lineage>
        <taxon>Bacteria</taxon>
        <taxon>Bacillati</taxon>
        <taxon>Bacillota</taxon>
        <taxon>Clostridia</taxon>
        <taxon>Eubacteriales</taxon>
        <taxon>Clostridiaceae</taxon>
        <taxon>Clostridium</taxon>
    </lineage>
</organism>
<dbReference type="InterPro" id="IPR027417">
    <property type="entry name" value="P-loop_NTPase"/>
</dbReference>
<dbReference type="SMART" id="SM00382">
    <property type="entry name" value="AAA"/>
    <property type="match status" value="2"/>
</dbReference>
<evidence type="ECO:0000256" key="2">
    <source>
        <dbReference type="ARBA" id="ARBA00022840"/>
    </source>
</evidence>
<keyword evidence="2 4" id="KW-0067">ATP-binding</keyword>
<dbReference type="Proteomes" id="UP000184035">
    <property type="component" value="Unassembled WGS sequence"/>
</dbReference>
<keyword evidence="4" id="KW-0813">Transport</keyword>
<dbReference type="CDD" id="cd03215">
    <property type="entry name" value="ABC_Carb_Monos_II"/>
    <property type="match status" value="1"/>
</dbReference>
<name>A0A1M4V8V4_9CLOT</name>
<dbReference type="PROSITE" id="PS00211">
    <property type="entry name" value="ABC_TRANSPORTER_1"/>
    <property type="match status" value="1"/>
</dbReference>
<dbReference type="InterPro" id="IPR003439">
    <property type="entry name" value="ABC_transporter-like_ATP-bd"/>
</dbReference>
<evidence type="ECO:0000256" key="1">
    <source>
        <dbReference type="ARBA" id="ARBA00022741"/>
    </source>
</evidence>
<dbReference type="Gene3D" id="3.40.50.300">
    <property type="entry name" value="P-loop containing nucleotide triphosphate hydrolases"/>
    <property type="match status" value="2"/>
</dbReference>
<sequence length="509" mass="56740">MNVIETVNLSKKFGEFYANKNINLKVKKGEIKAIVGENGAGKSTLMNMLFGLLEPSEGKILYKGEKVNFKSPKDAIAKGIGMVHQHFKLVPSFAIYENILLGAEIVNKGLINKKKEIKIIEDLVEKHGFDLNPTDKIRDVSVGVQQRVEILKMLYRDIDILILDEPTAVLTPQEVEELLINLKKLKEEGKTIIIITHKLSEVKKISDSITVIRRGEIVGEFLTKDISEKDIAKAMVGRNVDFVINNKKSRVTKEVLRVKNISTKDERDITVVNDLSFSVRAGEILGVAGVEGNGQSELASILSGLTKVTKGHVYLNNEDVTNMWPDELRRRKLAVVPEDRYAHGLCKSMSISQNLVAGYHMNKPVTIKGIMNHKYIKENYENMVEKFDIRVGNYDCDVGTLSGGNAQKVIIAREIAANPDILLASQPTRGVDIGSIEFIHNQIINMRDRGKAVLLISSELSEIMNLSDRIIVMYKGKIIGEVKTSETSKEELGLMMTGINKKGSVMNEK</sequence>
<feature type="domain" description="ABC transporter" evidence="3">
    <location>
        <begin position="4"/>
        <end position="239"/>
    </location>
</feature>
<dbReference type="GO" id="GO:0016887">
    <property type="term" value="F:ATP hydrolysis activity"/>
    <property type="evidence" value="ECO:0007669"/>
    <property type="project" value="InterPro"/>
</dbReference>
<dbReference type="Pfam" id="PF00005">
    <property type="entry name" value="ABC_tran"/>
    <property type="match status" value="2"/>
</dbReference>
<dbReference type="RefSeq" id="WP_072894220.1">
    <property type="nucleotide sequence ID" value="NZ_FQVM01000007.1"/>
</dbReference>
<keyword evidence="4" id="KW-0762">Sugar transport</keyword>
<gene>
    <name evidence="4" type="ORF">SAMN05443638_10710</name>
</gene>
<accession>A0A1M4V8V4</accession>
<evidence type="ECO:0000313" key="4">
    <source>
        <dbReference type="EMBL" id="SHE65421.1"/>
    </source>
</evidence>
<dbReference type="InterPro" id="IPR017871">
    <property type="entry name" value="ABC_transporter-like_CS"/>
</dbReference>
<evidence type="ECO:0000313" key="5">
    <source>
        <dbReference type="Proteomes" id="UP000184035"/>
    </source>
</evidence>
<dbReference type="AlphaFoldDB" id="A0A1M4V8V4"/>
<dbReference type="PANTHER" id="PTHR43790">
    <property type="entry name" value="CARBOHYDRATE TRANSPORT ATP-BINDING PROTEIN MG119-RELATED"/>
    <property type="match status" value="1"/>
</dbReference>
<dbReference type="PANTHER" id="PTHR43790:SF4">
    <property type="entry name" value="GUANOSINE IMPORT ATP-BINDING PROTEIN NUPO"/>
    <property type="match status" value="1"/>
</dbReference>
<dbReference type="PROSITE" id="PS50893">
    <property type="entry name" value="ABC_TRANSPORTER_2"/>
    <property type="match status" value="2"/>
</dbReference>
<evidence type="ECO:0000259" key="3">
    <source>
        <dbReference type="PROSITE" id="PS50893"/>
    </source>
</evidence>
<feature type="domain" description="ABC transporter" evidence="3">
    <location>
        <begin position="256"/>
        <end position="500"/>
    </location>
</feature>
<dbReference type="CDD" id="cd03216">
    <property type="entry name" value="ABC_Carb_Monos_I"/>
    <property type="match status" value="1"/>
</dbReference>
<dbReference type="GO" id="GO:0005524">
    <property type="term" value="F:ATP binding"/>
    <property type="evidence" value="ECO:0007669"/>
    <property type="project" value="UniProtKB-KW"/>
</dbReference>
<protein>
    <submittedName>
        <fullName evidence="4">Simple sugar transport system ATP-binding protein</fullName>
    </submittedName>
</protein>
<reference evidence="4 5" key="1">
    <citation type="submission" date="2016-11" db="EMBL/GenBank/DDBJ databases">
        <authorList>
            <person name="Jaros S."/>
            <person name="Januszkiewicz K."/>
            <person name="Wedrychowicz H."/>
        </authorList>
    </citation>
    <scope>NUCLEOTIDE SEQUENCE [LARGE SCALE GENOMIC DNA]</scope>
    <source>
        <strain evidence="4 5">DSM 2631</strain>
    </source>
</reference>
<dbReference type="InterPro" id="IPR050107">
    <property type="entry name" value="ABC_carbohydrate_import_ATPase"/>
</dbReference>
<dbReference type="EMBL" id="FQVM01000007">
    <property type="protein sequence ID" value="SHE65421.1"/>
    <property type="molecule type" value="Genomic_DNA"/>
</dbReference>